<dbReference type="Proteomes" id="UP000050266">
    <property type="component" value="Unassembled WGS sequence"/>
</dbReference>
<organism evidence="1 2">
    <name type="scientific">Pseudomonas amygdali pv. ulmi</name>
    <dbReference type="NCBI Taxonomy" id="251720"/>
    <lineage>
        <taxon>Bacteria</taxon>
        <taxon>Pseudomonadati</taxon>
        <taxon>Pseudomonadota</taxon>
        <taxon>Gammaproteobacteria</taxon>
        <taxon>Pseudomonadales</taxon>
        <taxon>Pseudomonadaceae</taxon>
        <taxon>Pseudomonas</taxon>
        <taxon>Pseudomonas amygdali</taxon>
    </lineage>
</organism>
<reference evidence="1 2" key="1">
    <citation type="submission" date="2015-09" db="EMBL/GenBank/DDBJ databases">
        <title>Genome announcement of multiple Pseudomonas syringae strains.</title>
        <authorList>
            <person name="Thakur S."/>
            <person name="Wang P.W."/>
            <person name="Gong Y."/>
            <person name="Weir B.S."/>
            <person name="Guttman D.S."/>
        </authorList>
    </citation>
    <scope>NUCLEOTIDE SEQUENCE [LARGE SCALE GENOMIC DNA]</scope>
    <source>
        <strain evidence="1 2">ICMP3962</strain>
    </source>
</reference>
<sequence length="42" mass="4914">MTGAVYQYLSKQYITEGETLKSYRITLSQHGVSPPYRLEYLQ</sequence>
<protein>
    <submittedName>
        <fullName evidence="1">Uncharacterized protein</fullName>
    </submittedName>
</protein>
<proteinExistence type="predicted"/>
<dbReference type="EMBL" id="LJRQ01000247">
    <property type="protein sequence ID" value="KPZ11213.1"/>
    <property type="molecule type" value="Genomic_DNA"/>
</dbReference>
<dbReference type="PATRIC" id="fig|251720.4.peg.3589"/>
<evidence type="ECO:0000313" key="1">
    <source>
        <dbReference type="EMBL" id="KPZ11213.1"/>
    </source>
</evidence>
<accession>A0A0Q0CQB3</accession>
<dbReference type="AlphaFoldDB" id="A0A0Q0CQB3"/>
<name>A0A0Q0CQB3_PSEA0</name>
<comment type="caution">
    <text evidence="1">The sequence shown here is derived from an EMBL/GenBank/DDBJ whole genome shotgun (WGS) entry which is preliminary data.</text>
</comment>
<gene>
    <name evidence="1" type="ORF">ALO41_05179</name>
</gene>
<evidence type="ECO:0000313" key="2">
    <source>
        <dbReference type="Proteomes" id="UP000050266"/>
    </source>
</evidence>